<gene>
    <name evidence="2" type="ORF">Bpfe_021505</name>
</gene>
<evidence type="ECO:0000313" key="3">
    <source>
        <dbReference type="Proteomes" id="UP001233172"/>
    </source>
</evidence>
<reference evidence="2" key="2">
    <citation type="submission" date="2023-04" db="EMBL/GenBank/DDBJ databases">
        <authorList>
            <person name="Bu L."/>
            <person name="Lu L."/>
            <person name="Laidemitt M.R."/>
            <person name="Zhang S.M."/>
            <person name="Mutuku M."/>
            <person name="Mkoji G."/>
            <person name="Steinauer M."/>
            <person name="Loker E.S."/>
        </authorList>
    </citation>
    <scope>NUCLEOTIDE SEQUENCE</scope>
    <source>
        <strain evidence="2">KasaAsao</strain>
        <tissue evidence="2">Whole Snail</tissue>
    </source>
</reference>
<feature type="region of interest" description="Disordered" evidence="1">
    <location>
        <begin position="61"/>
        <end position="88"/>
    </location>
</feature>
<protein>
    <submittedName>
        <fullName evidence="2">Perivitellin-2 67 kDa subunit</fullName>
    </submittedName>
</protein>
<dbReference type="AlphaFoldDB" id="A0AAD8B6S1"/>
<comment type="caution">
    <text evidence="2">The sequence shown here is derived from an EMBL/GenBank/DDBJ whole genome shotgun (WGS) entry which is preliminary data.</text>
</comment>
<keyword evidence="3" id="KW-1185">Reference proteome</keyword>
<evidence type="ECO:0000313" key="2">
    <source>
        <dbReference type="EMBL" id="KAK0049077.1"/>
    </source>
</evidence>
<dbReference type="EMBL" id="JASAOG010000130">
    <property type="protein sequence ID" value="KAK0049077.1"/>
    <property type="molecule type" value="Genomic_DNA"/>
</dbReference>
<evidence type="ECO:0000256" key="1">
    <source>
        <dbReference type="SAM" id="MobiDB-lite"/>
    </source>
</evidence>
<sequence length="314" mass="35020">MLDHRGPRAYGLGTSFTPTSHPWQFPAFEVPLGVSVTSFYRCWTPPHRGLGCPRRGLPAPAPNRSVWPDRTVPPHRARPRPTQSVCRLDIPPMPARATARALLISSLSLSAKAKRFPRPPSSLLPGWVKRDHHDKDSGPRSLPVLLATPGERSVHATTTLRWYWNCPVYQDNTDNRRGGCFMQWGLLSSDFPSWFQAVQVCYQWSGSDSCGGGAANLLCAGINDFSPVYLDDSDDSPGGCAMSWKLEVPATAPVWMKSAKICLVWYPDYDAGQCGHASSRDLCAVANQWTENYYDHTDERRGGCRMRWGIKLEF</sequence>
<accession>A0AAD8B6S1</accession>
<name>A0AAD8B6S1_BIOPF</name>
<dbReference type="Proteomes" id="UP001233172">
    <property type="component" value="Unassembled WGS sequence"/>
</dbReference>
<reference evidence="2" key="1">
    <citation type="journal article" date="2023" name="PLoS Negl. Trop. Dis.">
        <title>A genome sequence for Biomphalaria pfeifferi, the major vector snail for the human-infecting parasite Schistosoma mansoni.</title>
        <authorList>
            <person name="Bu L."/>
            <person name="Lu L."/>
            <person name="Laidemitt M.R."/>
            <person name="Zhang S.M."/>
            <person name="Mutuku M."/>
            <person name="Mkoji G."/>
            <person name="Steinauer M."/>
            <person name="Loker E.S."/>
        </authorList>
    </citation>
    <scope>NUCLEOTIDE SEQUENCE</scope>
    <source>
        <strain evidence="2">KasaAsao</strain>
    </source>
</reference>
<organism evidence="2 3">
    <name type="scientific">Biomphalaria pfeifferi</name>
    <name type="common">Bloodfluke planorb</name>
    <name type="synonym">Freshwater snail</name>
    <dbReference type="NCBI Taxonomy" id="112525"/>
    <lineage>
        <taxon>Eukaryota</taxon>
        <taxon>Metazoa</taxon>
        <taxon>Spiralia</taxon>
        <taxon>Lophotrochozoa</taxon>
        <taxon>Mollusca</taxon>
        <taxon>Gastropoda</taxon>
        <taxon>Heterobranchia</taxon>
        <taxon>Euthyneura</taxon>
        <taxon>Panpulmonata</taxon>
        <taxon>Hygrophila</taxon>
        <taxon>Lymnaeoidea</taxon>
        <taxon>Planorbidae</taxon>
        <taxon>Biomphalaria</taxon>
    </lineage>
</organism>
<proteinExistence type="predicted"/>